<evidence type="ECO:0000313" key="3">
    <source>
        <dbReference type="EMBL" id="NJC32639.1"/>
    </source>
</evidence>
<organism evidence="3 4">
    <name type="scientific">Sphingomonas jejuensis</name>
    <dbReference type="NCBI Taxonomy" id="904715"/>
    <lineage>
        <taxon>Bacteria</taxon>
        <taxon>Pseudomonadati</taxon>
        <taxon>Pseudomonadota</taxon>
        <taxon>Alphaproteobacteria</taxon>
        <taxon>Sphingomonadales</taxon>
        <taxon>Sphingomonadaceae</taxon>
        <taxon>Sphingomonas</taxon>
    </lineage>
</organism>
<feature type="chain" id="PRO_5047504766" description="ABC-type uncharacterized transport system domain-containing protein" evidence="1">
    <location>
        <begin position="19"/>
        <end position="241"/>
    </location>
</feature>
<gene>
    <name evidence="3" type="ORF">GGR88_000113</name>
</gene>
<sequence length="241" mass="25306">MAALIAAFLLASCAEAPAEPVRERPPLGLISALPLLWGEADIGELLAGRGRRAPALALIDEHFAVEPIDAVNAETLRRHRLLLIAQPPVASPQELVALDGWVRAGGRALILADPLLAWDSRYGLGDPRRPPPVHGLDRLLTHWGIAIDPAAAAGNVIDVGGRAITTTTPGRLRRIGGGCAVAPFLARCRLGRGEVLIVPDADMLDEDHVDGRIDGNVDAIVALLGSLAREEGRAAQPPDSG</sequence>
<dbReference type="Pfam" id="PF09822">
    <property type="entry name" value="ABC_transp_aux"/>
    <property type="match status" value="1"/>
</dbReference>
<proteinExistence type="predicted"/>
<dbReference type="Proteomes" id="UP000734218">
    <property type="component" value="Unassembled WGS sequence"/>
</dbReference>
<evidence type="ECO:0000256" key="1">
    <source>
        <dbReference type="SAM" id="SignalP"/>
    </source>
</evidence>
<keyword evidence="4" id="KW-1185">Reference proteome</keyword>
<name>A0ABX0XH45_9SPHN</name>
<dbReference type="Gene3D" id="3.40.50.880">
    <property type="match status" value="1"/>
</dbReference>
<feature type="domain" description="ABC-type uncharacterised transport system" evidence="2">
    <location>
        <begin position="58"/>
        <end position="152"/>
    </location>
</feature>
<keyword evidence="1" id="KW-0732">Signal</keyword>
<evidence type="ECO:0000259" key="2">
    <source>
        <dbReference type="Pfam" id="PF09822"/>
    </source>
</evidence>
<feature type="signal peptide" evidence="1">
    <location>
        <begin position="1"/>
        <end position="18"/>
    </location>
</feature>
<dbReference type="InterPro" id="IPR029062">
    <property type="entry name" value="Class_I_gatase-like"/>
</dbReference>
<protein>
    <recommendedName>
        <fullName evidence="2">ABC-type uncharacterized transport system domain-containing protein</fullName>
    </recommendedName>
</protein>
<dbReference type="InterPro" id="IPR019196">
    <property type="entry name" value="ABC_transp_unknown"/>
</dbReference>
<evidence type="ECO:0000313" key="4">
    <source>
        <dbReference type="Proteomes" id="UP000734218"/>
    </source>
</evidence>
<dbReference type="RefSeq" id="WP_167951967.1">
    <property type="nucleotide sequence ID" value="NZ_JAATJE010000001.1"/>
</dbReference>
<accession>A0ABX0XH45</accession>
<reference evidence="3 4" key="1">
    <citation type="submission" date="2020-03" db="EMBL/GenBank/DDBJ databases">
        <title>Genomic Encyclopedia of Type Strains, Phase IV (KMG-IV): sequencing the most valuable type-strain genomes for metagenomic binning, comparative biology and taxonomic classification.</title>
        <authorList>
            <person name="Goeker M."/>
        </authorList>
    </citation>
    <scope>NUCLEOTIDE SEQUENCE [LARGE SCALE GENOMIC DNA]</scope>
    <source>
        <strain evidence="3 4">DSM 27651</strain>
    </source>
</reference>
<dbReference type="EMBL" id="JAATJE010000001">
    <property type="protein sequence ID" value="NJC32639.1"/>
    <property type="molecule type" value="Genomic_DNA"/>
</dbReference>
<comment type="caution">
    <text evidence="3">The sequence shown here is derived from an EMBL/GenBank/DDBJ whole genome shotgun (WGS) entry which is preliminary data.</text>
</comment>